<dbReference type="AlphaFoldDB" id="A0A2N9GJS0"/>
<feature type="coiled-coil region" evidence="1">
    <location>
        <begin position="115"/>
        <end position="142"/>
    </location>
</feature>
<evidence type="ECO:0000256" key="1">
    <source>
        <dbReference type="SAM" id="Coils"/>
    </source>
</evidence>
<dbReference type="EMBL" id="OIVN01002001">
    <property type="protein sequence ID" value="SPC99708.1"/>
    <property type="molecule type" value="Genomic_DNA"/>
</dbReference>
<protein>
    <submittedName>
        <fullName evidence="2">Uncharacterized protein</fullName>
    </submittedName>
</protein>
<name>A0A2N9GJS0_FAGSY</name>
<gene>
    <name evidence="2" type="ORF">FSB_LOCUS27590</name>
</gene>
<proteinExistence type="predicted"/>
<reference evidence="2" key="1">
    <citation type="submission" date="2018-02" db="EMBL/GenBank/DDBJ databases">
        <authorList>
            <person name="Cohen D.B."/>
            <person name="Kent A.D."/>
        </authorList>
    </citation>
    <scope>NUCLEOTIDE SEQUENCE</scope>
</reference>
<sequence length="199" mass="22435">MFGAGDLQLSNENEPPAYTTFLSWLHRQRLESGEEKEGRSPNPIGSLVKAMIMFHASGKHRSHTSRNVLREAWACDFLVEGRLVDKDNSVMKNKNGHGGLVADAIRRQIQNKFGLSKTERLLKEAEKEVASLKELKKTTSSRIWAAESLHKDVEAGLKVVEHQVKEFEVKFWAEQDKNIELSSLEDGLNGMLCTHVHGM</sequence>
<evidence type="ECO:0000313" key="2">
    <source>
        <dbReference type="EMBL" id="SPC99708.1"/>
    </source>
</evidence>
<accession>A0A2N9GJS0</accession>
<keyword evidence="1" id="KW-0175">Coiled coil</keyword>
<organism evidence="2">
    <name type="scientific">Fagus sylvatica</name>
    <name type="common">Beechnut</name>
    <dbReference type="NCBI Taxonomy" id="28930"/>
    <lineage>
        <taxon>Eukaryota</taxon>
        <taxon>Viridiplantae</taxon>
        <taxon>Streptophyta</taxon>
        <taxon>Embryophyta</taxon>
        <taxon>Tracheophyta</taxon>
        <taxon>Spermatophyta</taxon>
        <taxon>Magnoliopsida</taxon>
        <taxon>eudicotyledons</taxon>
        <taxon>Gunneridae</taxon>
        <taxon>Pentapetalae</taxon>
        <taxon>rosids</taxon>
        <taxon>fabids</taxon>
        <taxon>Fagales</taxon>
        <taxon>Fagaceae</taxon>
        <taxon>Fagus</taxon>
    </lineage>
</organism>